<proteinExistence type="predicted"/>
<dbReference type="OrthoDB" id="9802489at2"/>
<dbReference type="Gene3D" id="2.60.120.10">
    <property type="entry name" value="Jelly Rolls"/>
    <property type="match status" value="1"/>
</dbReference>
<dbReference type="SUPFAM" id="SSF51182">
    <property type="entry name" value="RmlC-like cupins"/>
    <property type="match status" value="1"/>
</dbReference>
<evidence type="ECO:0000313" key="3">
    <source>
        <dbReference type="EMBL" id="SDS69017.1"/>
    </source>
</evidence>
<dbReference type="PANTHER" id="PTHR43698:SF1">
    <property type="entry name" value="BLL4564 PROTEIN"/>
    <property type="match status" value="1"/>
</dbReference>
<evidence type="ECO:0000259" key="2">
    <source>
        <dbReference type="Pfam" id="PF07883"/>
    </source>
</evidence>
<organism evidence="3 4">
    <name type="scientific">Nocardioides scoriae</name>
    <dbReference type="NCBI Taxonomy" id="642780"/>
    <lineage>
        <taxon>Bacteria</taxon>
        <taxon>Bacillati</taxon>
        <taxon>Actinomycetota</taxon>
        <taxon>Actinomycetes</taxon>
        <taxon>Propionibacteriales</taxon>
        <taxon>Nocardioidaceae</taxon>
        <taxon>Nocardioides</taxon>
    </lineage>
</organism>
<feature type="region of interest" description="Disordered" evidence="1">
    <location>
        <begin position="1"/>
        <end position="23"/>
    </location>
</feature>
<dbReference type="STRING" id="642780.SAMN04488570_2454"/>
<dbReference type="EMBL" id="LT629757">
    <property type="protein sequence ID" value="SDS69017.1"/>
    <property type="molecule type" value="Genomic_DNA"/>
</dbReference>
<feature type="domain" description="Cupin type-2" evidence="2">
    <location>
        <begin position="46"/>
        <end position="107"/>
    </location>
</feature>
<evidence type="ECO:0000313" key="4">
    <source>
        <dbReference type="Proteomes" id="UP000198859"/>
    </source>
</evidence>
<gene>
    <name evidence="3" type="ORF">SAMN04488570_2454</name>
</gene>
<dbReference type="InterPro" id="IPR047263">
    <property type="entry name" value="HNL-like_cupin"/>
</dbReference>
<protein>
    <submittedName>
        <fullName evidence="3">Cupin domain protein</fullName>
    </submittedName>
</protein>
<dbReference type="PANTHER" id="PTHR43698">
    <property type="entry name" value="RIBD C-TERMINAL DOMAIN CONTAINING PROTEIN"/>
    <property type="match status" value="1"/>
</dbReference>
<accession>A0A1H1U9F1</accession>
<sequence length="137" mass="14850">MRGAPPTKFTQSGGQSGSGPKDWFTGAVVIDGIRNPDDQSAVGCAHVRFTPGARTAWHTHPRGQTLYVTDGIGLVATRDGGVQEIRPGDVVYVEPGEEHWHGATRDRFMAHVAIQEADERGEVVTWLDHVTDDEYAG</sequence>
<keyword evidence="4" id="KW-1185">Reference proteome</keyword>
<dbReference type="Proteomes" id="UP000198859">
    <property type="component" value="Chromosome I"/>
</dbReference>
<dbReference type="InterPro" id="IPR013096">
    <property type="entry name" value="Cupin_2"/>
</dbReference>
<dbReference type="AlphaFoldDB" id="A0A1H1U9F1"/>
<dbReference type="Pfam" id="PF07883">
    <property type="entry name" value="Cupin_2"/>
    <property type="match status" value="1"/>
</dbReference>
<reference evidence="4" key="1">
    <citation type="submission" date="2016-10" db="EMBL/GenBank/DDBJ databases">
        <authorList>
            <person name="Varghese N."/>
            <person name="Submissions S."/>
        </authorList>
    </citation>
    <scope>NUCLEOTIDE SEQUENCE [LARGE SCALE GENOMIC DNA]</scope>
    <source>
        <strain evidence="4">DSM 22127</strain>
    </source>
</reference>
<dbReference type="CDD" id="cd02233">
    <property type="entry name" value="cupin_HNL-like"/>
    <property type="match status" value="1"/>
</dbReference>
<evidence type="ECO:0000256" key="1">
    <source>
        <dbReference type="SAM" id="MobiDB-lite"/>
    </source>
</evidence>
<name>A0A1H1U9F1_9ACTN</name>
<dbReference type="InterPro" id="IPR011051">
    <property type="entry name" value="RmlC_Cupin_sf"/>
</dbReference>
<dbReference type="InterPro" id="IPR014710">
    <property type="entry name" value="RmlC-like_jellyroll"/>
</dbReference>